<feature type="compositionally biased region" description="Low complexity" evidence="7">
    <location>
        <begin position="368"/>
        <end position="385"/>
    </location>
</feature>
<organism evidence="10 11">
    <name type="scientific">Ceratodon purpureus</name>
    <name type="common">Fire moss</name>
    <name type="synonym">Dicranum purpureum</name>
    <dbReference type="NCBI Taxonomy" id="3225"/>
    <lineage>
        <taxon>Eukaryota</taxon>
        <taxon>Viridiplantae</taxon>
        <taxon>Streptophyta</taxon>
        <taxon>Embryophyta</taxon>
        <taxon>Bryophyta</taxon>
        <taxon>Bryophytina</taxon>
        <taxon>Bryopsida</taxon>
        <taxon>Dicranidae</taxon>
        <taxon>Pseudoditrichales</taxon>
        <taxon>Ditrichaceae</taxon>
        <taxon>Ceratodon</taxon>
    </lineage>
</organism>
<dbReference type="GO" id="GO:0045944">
    <property type="term" value="P:positive regulation of transcription by RNA polymerase II"/>
    <property type="evidence" value="ECO:0007669"/>
    <property type="project" value="InterPro"/>
</dbReference>
<evidence type="ECO:0000313" key="10">
    <source>
        <dbReference type="EMBL" id="KAG0568703.1"/>
    </source>
</evidence>
<dbReference type="InterPro" id="IPR033896">
    <property type="entry name" value="MEF2-like_N"/>
</dbReference>
<evidence type="ECO:0000256" key="3">
    <source>
        <dbReference type="ARBA" id="ARBA00023125"/>
    </source>
</evidence>
<dbReference type="FunFam" id="3.40.1810.10:FF:000022">
    <property type="entry name" value="MIKC MADS-domain protein PpMADS3"/>
    <property type="match status" value="1"/>
</dbReference>
<evidence type="ECO:0000256" key="1">
    <source>
        <dbReference type="ARBA" id="ARBA00004123"/>
    </source>
</evidence>
<dbReference type="InterPro" id="IPR002487">
    <property type="entry name" value="TF_Kbox"/>
</dbReference>
<dbReference type="Pfam" id="PF00319">
    <property type="entry name" value="SRF-TF"/>
    <property type="match status" value="1"/>
</dbReference>
<evidence type="ECO:0000256" key="6">
    <source>
        <dbReference type="SAM" id="Coils"/>
    </source>
</evidence>
<keyword evidence="6" id="KW-0175">Coiled coil</keyword>
<evidence type="ECO:0000259" key="9">
    <source>
        <dbReference type="PROSITE" id="PS51297"/>
    </source>
</evidence>
<dbReference type="Proteomes" id="UP000822688">
    <property type="component" value="Chromosome 6"/>
</dbReference>
<proteinExistence type="predicted"/>
<dbReference type="InterPro" id="IPR002100">
    <property type="entry name" value="TF_MADSbox"/>
</dbReference>
<evidence type="ECO:0000313" key="11">
    <source>
        <dbReference type="Proteomes" id="UP000822688"/>
    </source>
</evidence>
<comment type="caution">
    <text evidence="10">The sequence shown here is derived from an EMBL/GenBank/DDBJ whole genome shotgun (WGS) entry which is preliminary data.</text>
</comment>
<dbReference type="PROSITE" id="PS00350">
    <property type="entry name" value="MADS_BOX_1"/>
    <property type="match status" value="1"/>
</dbReference>
<keyword evidence="3" id="KW-0238">DNA-binding</keyword>
<evidence type="ECO:0000259" key="8">
    <source>
        <dbReference type="PROSITE" id="PS50066"/>
    </source>
</evidence>
<feature type="compositionally biased region" description="Low complexity" evidence="7">
    <location>
        <begin position="229"/>
        <end position="256"/>
    </location>
</feature>
<feature type="domain" description="K-box" evidence="9">
    <location>
        <begin position="138"/>
        <end position="255"/>
    </location>
</feature>
<evidence type="ECO:0000256" key="2">
    <source>
        <dbReference type="ARBA" id="ARBA00023015"/>
    </source>
</evidence>
<dbReference type="InterPro" id="IPR036879">
    <property type="entry name" value="TF_MADSbox_sf"/>
</dbReference>
<dbReference type="SUPFAM" id="SSF55455">
    <property type="entry name" value="SRF-like"/>
    <property type="match status" value="1"/>
</dbReference>
<dbReference type="AlphaFoldDB" id="A0A8T0HB98"/>
<dbReference type="PROSITE" id="PS51297">
    <property type="entry name" value="K_BOX"/>
    <property type="match status" value="1"/>
</dbReference>
<feature type="coiled-coil region" evidence="6">
    <location>
        <begin position="138"/>
        <end position="195"/>
    </location>
</feature>
<feature type="region of interest" description="Disordered" evidence="7">
    <location>
        <begin position="228"/>
        <end position="265"/>
    </location>
</feature>
<dbReference type="PANTHER" id="PTHR48019">
    <property type="entry name" value="SERUM RESPONSE FACTOR HOMOLOG"/>
    <property type="match status" value="1"/>
</dbReference>
<sequence>MGRVKLEIKKIENPTNRQVTYSKRRNGLIKKAYELSVLCDIDVALIMFSPSGKLTQYSNCSIEDVISRFANLPMHERNKSFEDMLTRFANFHMIHDRTKYTRKIENLEYLHKSLKKLNGERDLASNHQLLSGSKSYEVGLLQEELKKSQQEKELVQQRARLYLADEQLLHSIASVQQLSNMETELEQALERVRARKAYVSSAYQAASAVQRQQHEFLGNSYQQMMALRQQQHLQQHQHQQHQQQQQQQMQQQQQHQGSMAATQQPSLQWNMPERAEATLQDFMESNPSQAIVPAQMTREVESNNEAASPSGFFLGAASQANLHNLGQIGQLVGANRGLSIHEMGLEQPGGQYDESQKKAKLEVNMGFASSSSSGAGAEETAETFTNQSEQGHGSTSASNWHQAHHHAQAYANSQYSNGFFNQMRGNDAHR</sequence>
<dbReference type="GO" id="GO:0003700">
    <property type="term" value="F:DNA-binding transcription factor activity"/>
    <property type="evidence" value="ECO:0007669"/>
    <property type="project" value="InterPro"/>
</dbReference>
<evidence type="ECO:0008006" key="12">
    <source>
        <dbReference type="Google" id="ProtNLM"/>
    </source>
</evidence>
<gene>
    <name evidence="10" type="ORF">KC19_6G039600</name>
</gene>
<dbReference type="GO" id="GO:0005634">
    <property type="term" value="C:nucleus"/>
    <property type="evidence" value="ECO:0007669"/>
    <property type="project" value="UniProtKB-SubCell"/>
</dbReference>
<dbReference type="PROSITE" id="PS50066">
    <property type="entry name" value="MADS_BOX_2"/>
    <property type="match status" value="1"/>
</dbReference>
<keyword evidence="11" id="KW-1185">Reference proteome</keyword>
<dbReference type="EMBL" id="CM026427">
    <property type="protein sequence ID" value="KAG0568703.1"/>
    <property type="molecule type" value="Genomic_DNA"/>
</dbReference>
<evidence type="ECO:0000256" key="4">
    <source>
        <dbReference type="ARBA" id="ARBA00023163"/>
    </source>
</evidence>
<feature type="compositionally biased region" description="Polar residues" evidence="7">
    <location>
        <begin position="386"/>
        <end position="395"/>
    </location>
</feature>
<name>A0A8T0HB98_CERPU</name>
<dbReference type="GO" id="GO:0046983">
    <property type="term" value="F:protein dimerization activity"/>
    <property type="evidence" value="ECO:0007669"/>
    <property type="project" value="InterPro"/>
</dbReference>
<feature type="region of interest" description="Disordered" evidence="7">
    <location>
        <begin position="368"/>
        <end position="406"/>
    </location>
</feature>
<keyword evidence="2" id="KW-0805">Transcription regulation</keyword>
<keyword evidence="4" id="KW-0804">Transcription</keyword>
<dbReference type="CDD" id="cd00265">
    <property type="entry name" value="MADS_MEF2_like"/>
    <property type="match status" value="1"/>
</dbReference>
<dbReference type="SMART" id="SM00432">
    <property type="entry name" value="MADS"/>
    <property type="match status" value="1"/>
</dbReference>
<dbReference type="Gene3D" id="3.40.1810.10">
    <property type="entry name" value="Transcription factor, MADS-box"/>
    <property type="match status" value="1"/>
</dbReference>
<evidence type="ECO:0000256" key="7">
    <source>
        <dbReference type="SAM" id="MobiDB-lite"/>
    </source>
</evidence>
<protein>
    <recommendedName>
        <fullName evidence="12">MIKC* MADS-box transcription factor</fullName>
    </recommendedName>
</protein>
<keyword evidence="5" id="KW-0539">Nucleus</keyword>
<evidence type="ECO:0000256" key="5">
    <source>
        <dbReference type="ARBA" id="ARBA00023242"/>
    </source>
</evidence>
<reference evidence="10 11" key="1">
    <citation type="submission" date="2020-06" db="EMBL/GenBank/DDBJ databases">
        <title>WGS assembly of Ceratodon purpureus strain R40.</title>
        <authorList>
            <person name="Carey S.B."/>
            <person name="Jenkins J."/>
            <person name="Shu S."/>
            <person name="Lovell J.T."/>
            <person name="Sreedasyam A."/>
            <person name="Maumus F."/>
            <person name="Tiley G.P."/>
            <person name="Fernandez-Pozo N."/>
            <person name="Barry K."/>
            <person name="Chen C."/>
            <person name="Wang M."/>
            <person name="Lipzen A."/>
            <person name="Daum C."/>
            <person name="Saski C.A."/>
            <person name="Payton A.C."/>
            <person name="Mcbreen J.C."/>
            <person name="Conrad R.E."/>
            <person name="Kollar L.M."/>
            <person name="Olsson S."/>
            <person name="Huttunen S."/>
            <person name="Landis J.B."/>
            <person name="Wickett N.J."/>
            <person name="Johnson M.G."/>
            <person name="Rensing S.A."/>
            <person name="Grimwood J."/>
            <person name="Schmutz J."/>
            <person name="Mcdaniel S.F."/>
        </authorList>
    </citation>
    <scope>NUCLEOTIDE SEQUENCE [LARGE SCALE GENOMIC DNA]</scope>
    <source>
        <strain evidence="10 11">R40</strain>
    </source>
</reference>
<dbReference type="InterPro" id="IPR050142">
    <property type="entry name" value="MADS-box/MEF2_TF"/>
</dbReference>
<feature type="domain" description="MADS-box" evidence="8">
    <location>
        <begin position="1"/>
        <end position="61"/>
    </location>
</feature>
<dbReference type="PRINTS" id="PR00404">
    <property type="entry name" value="MADSDOMAIN"/>
</dbReference>
<dbReference type="GO" id="GO:0000977">
    <property type="term" value="F:RNA polymerase II transcription regulatory region sequence-specific DNA binding"/>
    <property type="evidence" value="ECO:0007669"/>
    <property type="project" value="InterPro"/>
</dbReference>
<accession>A0A8T0HB98</accession>
<comment type="subcellular location">
    <subcellularLocation>
        <location evidence="1">Nucleus</location>
    </subcellularLocation>
</comment>